<dbReference type="EMBL" id="JAFREM010000004">
    <property type="protein sequence ID" value="MBO1305066.1"/>
    <property type="molecule type" value="Genomic_DNA"/>
</dbReference>
<proteinExistence type="predicted"/>
<organism evidence="1 2">
    <name type="scientific">Candidatus Enterococcus moelleringii</name>
    <dbReference type="NCBI Taxonomy" id="2815325"/>
    <lineage>
        <taxon>Bacteria</taxon>
        <taxon>Bacillati</taxon>
        <taxon>Bacillota</taxon>
        <taxon>Bacilli</taxon>
        <taxon>Lactobacillales</taxon>
        <taxon>Enterococcaceae</taxon>
        <taxon>Enterococcus</taxon>
    </lineage>
</organism>
<evidence type="ECO:0000313" key="1">
    <source>
        <dbReference type="EMBL" id="MBO1305066.1"/>
    </source>
</evidence>
<comment type="caution">
    <text evidence="1">The sequence shown here is derived from an EMBL/GenBank/DDBJ whole genome shotgun (WGS) entry which is preliminary data.</text>
</comment>
<accession>A0ABS3L618</accession>
<protein>
    <submittedName>
        <fullName evidence="1">Uncharacterized protein</fullName>
    </submittedName>
</protein>
<name>A0ABS3L618_9ENTE</name>
<keyword evidence="2" id="KW-1185">Reference proteome</keyword>
<sequence>MRGIISNDQRVYRYESPFLLQGENDLSLSELRNIFIRQLTGNPQAKYVANNYALEKDKRTISVWRKDGKILSDDEQARIDQVLPRIFEMY</sequence>
<dbReference type="RefSeq" id="WP_207672010.1">
    <property type="nucleotide sequence ID" value="NZ_JAFREM010000004.1"/>
</dbReference>
<reference evidence="1 2" key="1">
    <citation type="submission" date="2021-03" db="EMBL/GenBank/DDBJ databases">
        <title>Enterococcal diversity collection.</title>
        <authorList>
            <person name="Gilmore M.S."/>
            <person name="Schwartzman J."/>
            <person name="Van Tyne D."/>
            <person name="Martin M."/>
            <person name="Earl A.M."/>
            <person name="Manson A.L."/>
            <person name="Straub T."/>
            <person name="Salamzade R."/>
            <person name="Saavedra J."/>
            <person name="Lebreton F."/>
            <person name="Prichula J."/>
            <person name="Schaufler K."/>
            <person name="Gaca A."/>
            <person name="Sgardioli B."/>
            <person name="Wagenaar J."/>
            <person name="Strong T."/>
        </authorList>
    </citation>
    <scope>NUCLEOTIDE SEQUENCE [LARGE SCALE GENOMIC DNA]</scope>
    <source>
        <strain evidence="1 2">669A</strain>
    </source>
</reference>
<gene>
    <name evidence="1" type="ORF">JZO70_02755</name>
</gene>
<dbReference type="Proteomes" id="UP000664601">
    <property type="component" value="Unassembled WGS sequence"/>
</dbReference>
<evidence type="ECO:0000313" key="2">
    <source>
        <dbReference type="Proteomes" id="UP000664601"/>
    </source>
</evidence>